<sequence>MPQPQDNARVFFLIFLLFWLASSPDTGTGLIAGPAQVRNRIAHQRAAHTVLNSTVWGDFVPRLLDEPPETEHKYLNLTGFREEDNFAWEDLDRFKSRCEEWSRNAVGIPETQEPVWRNATGVVRGSWERYNASVSRTHSSYNLTQISPDVAWNGLNSDWSRNATGREGKILVRIDDPENAETEPEQLDPRILHEDEIRARHVSTTVTIEDVDGTGNSWEMRLHGVHWPKEGVMLFTTTSDKYAGIFGLPHLTTRPEFFESSQALLSRTLGSTLDRKETRAFADQSDPWASTIDAPAEVWNPAPHCEYLLYIQIHPLDHGLLHVQPSLTGPENIIKAIHDIEDELRFPRGIPHGSTPQLQMSAVLYSPDCAFFLESKGPPAYAPTDGEHLFGVKQEVFLHNVSTWLLGLALVIFGQVQSLKLQMKETSTPSTLGRVSFYTGSMMLLADGIIFAGSAAWSLSASNTLLPSLVVTCVSFLSMTVSVFFLSEIYKVQEPEWRRQERDRERQNSATANTPRQRPSSPDRSAIVTDSTPTDRGRVASLPIIIPSDQDIDAEIAEVTNASTNSAALPAPATAGTPAASPQNDGMPISTIFGRFVLIGICILFLSLAALTWRPLLRSAYFNVVAFVYLSMWAPQIYRNVYRNCRRALSWQFVVGQSVLRLLPIAYFYIWSDNFAFAEPDWTAFTVLAGWVWVQIWILIGQSVLGPRFGLPNGWMPEAWEYHPVLREDNVEAGGLPIGLVSAPNSPIIERVKSGEDGRDKKRTNIHVIDCAICREVLEVPVVKAGEDDPTAGGVAGVFARRIKDTKFTSIMRLINVKALLAFQIVQLVEFSGDDIPKYAILSHTWGKREVTFQDLQHPSYEGKSGYDKIEQTCRLAAREEIDWVWIDTCCIDKSSSAELSEGTSTPKAWREVHEAYKTAINAMFNWYQGAKICFIYLEDVPSATPKADMEETFRKARWLTRGWTLQEFIAPSRLKLLNSDWEIMVEDDFKLTNVPLVLRNVAKPPYEKVVLQYFTGIKIGAWQERDVPMILSWAARRQTTRREDMAYCLLGLLGVNMPLLYGEGSNAFPRLLEEVIKKSNSHGVLAAWYGLPYHAASSGFKREHSHFLPQSPLPYGECTRGFLDVMVPGKSNSRHFSLTNAGLSIELPLLAIDGQRGLVLGLLNCQAVSKPDMQVALVLARRPEDTTSQIYYRASPPFSVPLAFNKEANRVNTYITNDPLSPPMLRSMFGYSVDSGNLHDFGYNLSDSYPPSNVTRSFTRSGWFVENLDTFEEPLVLLLTATGEWPNIVIFIPGGPPTSLVRPLICLTDSMSVIEFFLLRKEYEGNSPNLAPWITRHNYYPKSKILSSTWHSQIDFHELGARRCWSENIEVPVLNRENYEQGAIRLSAELKDKRAAATMSVSGSYHRNLDLVC</sequence>
<dbReference type="EMBL" id="JAPUUL010000078">
    <property type="protein sequence ID" value="KAJ8132829.1"/>
    <property type="molecule type" value="Genomic_DNA"/>
</dbReference>
<reference evidence="1" key="1">
    <citation type="submission" date="2022-12" db="EMBL/GenBank/DDBJ databases">
        <title>Genome Sequence of Lasiodiplodia mahajangana.</title>
        <authorList>
            <person name="Buettner E."/>
        </authorList>
    </citation>
    <scope>NUCLEOTIDE SEQUENCE</scope>
    <source>
        <strain evidence="1">VT137</strain>
    </source>
</reference>
<evidence type="ECO:0000313" key="1">
    <source>
        <dbReference type="EMBL" id="KAJ8132829.1"/>
    </source>
</evidence>
<evidence type="ECO:0000313" key="2">
    <source>
        <dbReference type="Proteomes" id="UP001153332"/>
    </source>
</evidence>
<accession>A0ACC2JZD1</accession>
<gene>
    <name evidence="1" type="ORF">O1611_g795</name>
</gene>
<protein>
    <submittedName>
        <fullName evidence="1">Uncharacterized protein</fullName>
    </submittedName>
</protein>
<keyword evidence="2" id="KW-1185">Reference proteome</keyword>
<proteinExistence type="predicted"/>
<comment type="caution">
    <text evidence="1">The sequence shown here is derived from an EMBL/GenBank/DDBJ whole genome shotgun (WGS) entry which is preliminary data.</text>
</comment>
<organism evidence="1 2">
    <name type="scientific">Lasiodiplodia mahajangana</name>
    <dbReference type="NCBI Taxonomy" id="1108764"/>
    <lineage>
        <taxon>Eukaryota</taxon>
        <taxon>Fungi</taxon>
        <taxon>Dikarya</taxon>
        <taxon>Ascomycota</taxon>
        <taxon>Pezizomycotina</taxon>
        <taxon>Dothideomycetes</taxon>
        <taxon>Dothideomycetes incertae sedis</taxon>
        <taxon>Botryosphaeriales</taxon>
        <taxon>Botryosphaeriaceae</taxon>
        <taxon>Lasiodiplodia</taxon>
    </lineage>
</organism>
<dbReference type="Proteomes" id="UP001153332">
    <property type="component" value="Unassembled WGS sequence"/>
</dbReference>
<name>A0ACC2JZD1_9PEZI</name>